<dbReference type="EMBL" id="JACQRX010000052">
    <property type="protein sequence ID" value="MBI4251055.1"/>
    <property type="molecule type" value="Genomic_DNA"/>
</dbReference>
<evidence type="ECO:0000313" key="3">
    <source>
        <dbReference type="Proteomes" id="UP000752292"/>
    </source>
</evidence>
<proteinExistence type="predicted"/>
<accession>A0A932ZT74</accession>
<gene>
    <name evidence="2" type="ORF">HY618_01220</name>
</gene>
<feature type="transmembrane region" description="Helical" evidence="1">
    <location>
        <begin position="53"/>
        <end position="76"/>
    </location>
</feature>
<protein>
    <submittedName>
        <fullName evidence="2">Uncharacterized protein</fullName>
    </submittedName>
</protein>
<feature type="non-terminal residue" evidence="2">
    <location>
        <position position="147"/>
    </location>
</feature>
<keyword evidence="1" id="KW-1133">Transmembrane helix</keyword>
<evidence type="ECO:0000313" key="2">
    <source>
        <dbReference type="EMBL" id="MBI4251055.1"/>
    </source>
</evidence>
<reference evidence="2" key="1">
    <citation type="submission" date="2020-07" db="EMBL/GenBank/DDBJ databases">
        <title>Huge and variable diversity of episymbiotic CPR bacteria and DPANN archaea in groundwater ecosystems.</title>
        <authorList>
            <person name="He C.Y."/>
            <person name="Keren R."/>
            <person name="Whittaker M."/>
            <person name="Farag I.F."/>
            <person name="Doudna J."/>
            <person name="Cate J.H.D."/>
            <person name="Banfield J.F."/>
        </authorList>
    </citation>
    <scope>NUCLEOTIDE SEQUENCE</scope>
    <source>
        <strain evidence="2">NC_groundwater_1370_Ag_S-0.2um_69_93</strain>
    </source>
</reference>
<dbReference type="AlphaFoldDB" id="A0A932ZT74"/>
<keyword evidence="1" id="KW-0472">Membrane</keyword>
<name>A0A932ZT74_UNCTE</name>
<comment type="caution">
    <text evidence="2">The sequence shown here is derived from an EMBL/GenBank/DDBJ whole genome shotgun (WGS) entry which is preliminary data.</text>
</comment>
<sequence length="147" mass="15585">MDTPRFIRTAIAGGLLGAAAFWLYQVAFQGGTITAFIGGQIVSQGKYPLPPSLVGWAVHLGVSLSYAALTALLLQVPFPSPEAVRRGAGLAIALALGWATTKVAPPAIQITISLLSRKGFPSPLWELNEGVGHPLWNHLLFFALVWA</sequence>
<keyword evidence="1" id="KW-0812">Transmembrane</keyword>
<dbReference type="Proteomes" id="UP000752292">
    <property type="component" value="Unassembled WGS sequence"/>
</dbReference>
<evidence type="ECO:0000256" key="1">
    <source>
        <dbReference type="SAM" id="Phobius"/>
    </source>
</evidence>
<organism evidence="2 3">
    <name type="scientific">Tectimicrobiota bacterium</name>
    <dbReference type="NCBI Taxonomy" id="2528274"/>
    <lineage>
        <taxon>Bacteria</taxon>
        <taxon>Pseudomonadati</taxon>
        <taxon>Nitrospinota/Tectimicrobiota group</taxon>
        <taxon>Candidatus Tectimicrobiota</taxon>
    </lineage>
</organism>